<dbReference type="OMA" id="RDHPDMH"/>
<organism evidence="4 5">
    <name type="scientific">Eptatretus burgeri</name>
    <name type="common">Inshore hagfish</name>
    <dbReference type="NCBI Taxonomy" id="7764"/>
    <lineage>
        <taxon>Eukaryota</taxon>
        <taxon>Metazoa</taxon>
        <taxon>Chordata</taxon>
        <taxon>Craniata</taxon>
        <taxon>Vertebrata</taxon>
        <taxon>Cyclostomata</taxon>
        <taxon>Myxini</taxon>
        <taxon>Myxiniformes</taxon>
        <taxon>Myxinidae</taxon>
        <taxon>Eptatretinae</taxon>
        <taxon>Eptatretus</taxon>
    </lineage>
</organism>
<dbReference type="PANTHER" id="PTHR31974">
    <property type="entry name" value="BIOGENESIS OF LYSOSOME-RELATED ORGANELLES COMPLEX 1 SUBUNIT 3"/>
    <property type="match status" value="1"/>
</dbReference>
<dbReference type="AlphaFoldDB" id="A0A8C4QA06"/>
<reference evidence="4" key="2">
    <citation type="submission" date="2025-09" db="UniProtKB">
        <authorList>
            <consortium name="Ensembl"/>
        </authorList>
    </citation>
    <scope>IDENTIFICATION</scope>
</reference>
<protein>
    <recommendedName>
        <fullName evidence="2">Biogenesis of lysosome-related organelles complex 1 subunit 3</fullName>
    </recommendedName>
</protein>
<keyword evidence="5" id="KW-1185">Reference proteome</keyword>
<dbReference type="GO" id="GO:0031083">
    <property type="term" value="C:BLOC-1 complex"/>
    <property type="evidence" value="ECO:0007669"/>
    <property type="project" value="TreeGrafter"/>
</dbReference>
<evidence type="ECO:0000256" key="2">
    <source>
        <dbReference type="ARBA" id="ARBA00019581"/>
    </source>
</evidence>
<sequence length="178" mass="19141">MASSCAKRPVMATRQFHTMIPGEASETDSDEELMATSLPVAVELIVQGEAVETDEDDDAEIDNEGVHVESHTSAEEVPAQPPSSWEPHGSILQQKLREGNVRLQSDTAALVNCLYMTAAKEVRAVRHQLVTAQAAAAEASASLCQSLNNLRAVQDMLDIVVSCNLLPDIRIPAQANIP</sequence>
<comment type="similarity">
    <text evidence="1">Belongs to the BLOC1S3 family.</text>
</comment>
<dbReference type="PANTHER" id="PTHR31974:SF2">
    <property type="entry name" value="BIOGENESIS OF LYSOSOME-RELATED ORGANELLES COMPLEX 1 SUBUNIT 3"/>
    <property type="match status" value="1"/>
</dbReference>
<evidence type="ECO:0000256" key="1">
    <source>
        <dbReference type="ARBA" id="ARBA00008942"/>
    </source>
</evidence>
<dbReference type="Ensembl" id="ENSEBUT00000012371.1">
    <property type="protein sequence ID" value="ENSEBUP00000011795.1"/>
    <property type="gene ID" value="ENSEBUG00000007550.1"/>
</dbReference>
<accession>A0A8C4QA06</accession>
<evidence type="ECO:0000313" key="5">
    <source>
        <dbReference type="Proteomes" id="UP000694388"/>
    </source>
</evidence>
<reference evidence="4" key="1">
    <citation type="submission" date="2025-08" db="UniProtKB">
        <authorList>
            <consortium name="Ensembl"/>
        </authorList>
    </citation>
    <scope>IDENTIFICATION</scope>
</reference>
<dbReference type="Pfam" id="PF15753">
    <property type="entry name" value="BLOC1S3"/>
    <property type="match status" value="1"/>
</dbReference>
<evidence type="ECO:0000313" key="4">
    <source>
        <dbReference type="Ensembl" id="ENSEBUP00000011795.1"/>
    </source>
</evidence>
<name>A0A8C4QA06_EPTBU</name>
<dbReference type="InterPro" id="IPR017245">
    <property type="entry name" value="BLOC-1_complex_su-3"/>
</dbReference>
<evidence type="ECO:0000256" key="3">
    <source>
        <dbReference type="SAM" id="MobiDB-lite"/>
    </source>
</evidence>
<dbReference type="GeneTree" id="ENSGT00390000008756"/>
<feature type="region of interest" description="Disordered" evidence="3">
    <location>
        <begin position="66"/>
        <end position="88"/>
    </location>
</feature>
<dbReference type="Proteomes" id="UP000694388">
    <property type="component" value="Unplaced"/>
</dbReference>
<proteinExistence type="inferred from homology"/>